<accession>A0A0Q0J5T4</accession>
<organism evidence="1 2">
    <name type="scientific">Pseudomonas syringae pv. spinaceae</name>
    <dbReference type="NCBI Taxonomy" id="264459"/>
    <lineage>
        <taxon>Bacteria</taxon>
        <taxon>Pseudomonadati</taxon>
        <taxon>Pseudomonadota</taxon>
        <taxon>Gammaproteobacteria</taxon>
        <taxon>Pseudomonadales</taxon>
        <taxon>Pseudomonadaceae</taxon>
        <taxon>Pseudomonas</taxon>
        <taxon>Pseudomonas syringae</taxon>
    </lineage>
</organism>
<proteinExistence type="predicted"/>
<gene>
    <name evidence="1" type="ORF">ALO94_03140</name>
</gene>
<dbReference type="PATRIC" id="fig|264459.3.peg.5029"/>
<protein>
    <submittedName>
        <fullName evidence="1">Uncharacterized protein</fullName>
    </submittedName>
</protein>
<dbReference type="AlphaFoldDB" id="A0A0Q0J5T4"/>
<evidence type="ECO:0000313" key="2">
    <source>
        <dbReference type="Proteomes" id="UP000050384"/>
    </source>
</evidence>
<name>A0A0Q0J5T4_PSESX</name>
<reference evidence="1 2" key="1">
    <citation type="submission" date="2015-09" db="EMBL/GenBank/DDBJ databases">
        <title>Genome announcement of multiple Pseudomonas syringae strains.</title>
        <authorList>
            <person name="Thakur S."/>
            <person name="Wang P.W."/>
            <person name="Gong Y."/>
            <person name="Weir B.S."/>
            <person name="Guttman D.S."/>
        </authorList>
    </citation>
    <scope>NUCLEOTIDE SEQUENCE [LARGE SCALE GENOMIC DNA]</scope>
    <source>
        <strain evidence="1 2">ICMP16929</strain>
    </source>
</reference>
<sequence>MHWLKGIVCYRAEDFASASPHYTKAFQLAKYSAGDLQYLLVNQYLEVMAKTKQWRQFKQGARWAGYLDIPVRWLRDKEPTEQNIRNSYGILGLEKIQYARL</sequence>
<dbReference type="Proteomes" id="UP000050384">
    <property type="component" value="Unassembled WGS sequence"/>
</dbReference>
<dbReference type="EMBL" id="LJRI01000227">
    <property type="protein sequence ID" value="KPZ09223.1"/>
    <property type="molecule type" value="Genomic_DNA"/>
</dbReference>
<comment type="caution">
    <text evidence="1">The sequence shown here is derived from an EMBL/GenBank/DDBJ whole genome shotgun (WGS) entry which is preliminary data.</text>
</comment>
<evidence type="ECO:0000313" key="1">
    <source>
        <dbReference type="EMBL" id="KPZ09223.1"/>
    </source>
</evidence>